<keyword evidence="1" id="KW-0175">Coiled coil</keyword>
<feature type="coiled-coil region" evidence="1">
    <location>
        <begin position="79"/>
        <end position="106"/>
    </location>
</feature>
<evidence type="ECO:0000313" key="2">
    <source>
        <dbReference type="Proteomes" id="UP000887560"/>
    </source>
</evidence>
<proteinExistence type="predicted"/>
<name>A0A915P662_9BILA</name>
<reference evidence="3" key="1">
    <citation type="submission" date="2022-11" db="UniProtKB">
        <authorList>
            <consortium name="WormBaseParasite"/>
        </authorList>
    </citation>
    <scope>IDENTIFICATION</scope>
</reference>
<organism evidence="2 3">
    <name type="scientific">Meloidogyne floridensis</name>
    <dbReference type="NCBI Taxonomy" id="298350"/>
    <lineage>
        <taxon>Eukaryota</taxon>
        <taxon>Metazoa</taxon>
        <taxon>Ecdysozoa</taxon>
        <taxon>Nematoda</taxon>
        <taxon>Chromadorea</taxon>
        <taxon>Rhabditida</taxon>
        <taxon>Tylenchina</taxon>
        <taxon>Tylenchomorpha</taxon>
        <taxon>Tylenchoidea</taxon>
        <taxon>Meloidogynidae</taxon>
        <taxon>Meloidogyninae</taxon>
        <taxon>Meloidogyne</taxon>
    </lineage>
</organism>
<evidence type="ECO:0000313" key="3">
    <source>
        <dbReference type="WBParaSite" id="scf7180000423466.g11052"/>
    </source>
</evidence>
<sequence>MQSGSISPALMSSNRIDFCLTEVSLMIPILDIIDKKYDVKFKDNGEDNKSIKDILKEEFESKLSSYTNEEIKQNMSKIAGKIGKVIEHYEEEIKKYQERVKGKNLNEKEKPLFILKKLVNFGKLMDRNVYENFLKRFGLYISENEKENLPDLNSLIKIRKQISIFQYVKAFDSLELKANKVFEKINLIYEGDSYKLQTVEQNLLDANAFVRFIVNPEFENQSSIKDYLGIIFSMQKPKETTIKDNELKRIEFFLKRSGNNLYKFFALMSSNSSYDVKLKIEYSLNLYLINKMITENIVYNPEMKGMESYLGNLIQPKIREVNNIDNTYIRFVSDK</sequence>
<accession>A0A915P662</accession>
<protein>
    <submittedName>
        <fullName evidence="3">Uncharacterized protein</fullName>
    </submittedName>
</protein>
<dbReference type="AlphaFoldDB" id="A0A915P662"/>
<keyword evidence="2" id="KW-1185">Reference proteome</keyword>
<dbReference type="Proteomes" id="UP000887560">
    <property type="component" value="Unplaced"/>
</dbReference>
<dbReference type="WBParaSite" id="scf7180000423466.g11052">
    <property type="protein sequence ID" value="scf7180000423466.g11052"/>
    <property type="gene ID" value="scf7180000423466.g11052"/>
</dbReference>
<evidence type="ECO:0000256" key="1">
    <source>
        <dbReference type="SAM" id="Coils"/>
    </source>
</evidence>